<dbReference type="EMBL" id="CAMPGE010021182">
    <property type="protein sequence ID" value="CAI2379346.1"/>
    <property type="molecule type" value="Genomic_DNA"/>
</dbReference>
<organism evidence="2 3">
    <name type="scientific">Euplotes crassus</name>
    <dbReference type="NCBI Taxonomy" id="5936"/>
    <lineage>
        <taxon>Eukaryota</taxon>
        <taxon>Sar</taxon>
        <taxon>Alveolata</taxon>
        <taxon>Ciliophora</taxon>
        <taxon>Intramacronucleata</taxon>
        <taxon>Spirotrichea</taxon>
        <taxon>Hypotrichia</taxon>
        <taxon>Euplotida</taxon>
        <taxon>Euplotidae</taxon>
        <taxon>Moneuplotes</taxon>
    </lineage>
</organism>
<feature type="domain" description="COMM" evidence="1">
    <location>
        <begin position="160"/>
        <end position="246"/>
    </location>
</feature>
<reference evidence="2" key="1">
    <citation type="submission" date="2023-07" db="EMBL/GenBank/DDBJ databases">
        <authorList>
            <consortium name="AG Swart"/>
            <person name="Singh M."/>
            <person name="Singh A."/>
            <person name="Seah K."/>
            <person name="Emmerich C."/>
        </authorList>
    </citation>
    <scope>NUCLEOTIDE SEQUENCE</scope>
    <source>
        <strain evidence="2">DP1</strain>
    </source>
</reference>
<accession>A0AAD1XUE8</accession>
<dbReference type="AlphaFoldDB" id="A0AAD1XUE8"/>
<protein>
    <recommendedName>
        <fullName evidence="1">COMM domain-containing protein</fullName>
    </recommendedName>
</protein>
<comment type="caution">
    <text evidence="2">The sequence shown here is derived from an EMBL/GenBank/DDBJ whole genome shotgun (WGS) entry which is preliminary data.</text>
</comment>
<evidence type="ECO:0000313" key="2">
    <source>
        <dbReference type="EMBL" id="CAI2379346.1"/>
    </source>
</evidence>
<dbReference type="Proteomes" id="UP001295684">
    <property type="component" value="Unassembled WGS sequence"/>
</dbReference>
<dbReference type="PROSITE" id="PS51269">
    <property type="entry name" value="COMM"/>
    <property type="match status" value="1"/>
</dbReference>
<evidence type="ECO:0000313" key="3">
    <source>
        <dbReference type="Proteomes" id="UP001295684"/>
    </source>
</evidence>
<evidence type="ECO:0000259" key="1">
    <source>
        <dbReference type="PROSITE" id="PS51269"/>
    </source>
</evidence>
<proteinExistence type="predicted"/>
<gene>
    <name evidence="2" type="ORF">ECRASSUSDP1_LOCUS20755</name>
</gene>
<keyword evidence="3" id="KW-1185">Reference proteome</keyword>
<dbReference type="InterPro" id="IPR017920">
    <property type="entry name" value="COMM"/>
</dbReference>
<sequence>MDTLLDLSQFEKEAFQTMVRKDEYFKANSTPLFNECFISLTSSGMTKSKNLEHLMNPELADAETGEDKSVTISTLMSFCSNVLKNNLTDDEFHTVLDEISGIPGATKGEIFEGYQEILKRLHCIDNAYEEPEEALNYPNYKKFPLKMGLNEDLLSSLNGKLADVSWRVFYTLNTKSLNKVYKPMFVVTLKVVTDGFGLGGAWKEANDDSYAEKQDIKILEFQCTQEELTYLLNEVKAACVMAEKRIKKDQ</sequence>
<name>A0AAD1XUE8_EUPCR</name>
<dbReference type="Pfam" id="PF07258">
    <property type="entry name" value="COMM_domain"/>
    <property type="match status" value="1"/>
</dbReference>